<organism evidence="3 4">
    <name type="scientific">Penicillium cinerascens</name>
    <dbReference type="NCBI Taxonomy" id="70096"/>
    <lineage>
        <taxon>Eukaryota</taxon>
        <taxon>Fungi</taxon>
        <taxon>Dikarya</taxon>
        <taxon>Ascomycota</taxon>
        <taxon>Pezizomycotina</taxon>
        <taxon>Eurotiomycetes</taxon>
        <taxon>Eurotiomycetidae</taxon>
        <taxon>Eurotiales</taxon>
        <taxon>Aspergillaceae</taxon>
        <taxon>Penicillium</taxon>
    </lineage>
</organism>
<dbReference type="Proteomes" id="UP001150904">
    <property type="component" value="Unassembled WGS sequence"/>
</dbReference>
<comment type="similarity">
    <text evidence="1">Belongs to the isochorismatase family.</text>
</comment>
<name>A0A9W9N477_9EURO</name>
<dbReference type="SUPFAM" id="SSF52499">
    <property type="entry name" value="Isochorismatase-like hydrolases"/>
    <property type="match status" value="1"/>
</dbReference>
<dbReference type="AlphaFoldDB" id="A0A9W9N477"/>
<dbReference type="OrthoDB" id="269496at2759"/>
<keyword evidence="4" id="KW-1185">Reference proteome</keyword>
<accession>A0A9W9N477</accession>
<feature type="domain" description="Isochorismatase-like" evidence="2">
    <location>
        <begin position="14"/>
        <end position="161"/>
    </location>
</feature>
<protein>
    <recommendedName>
        <fullName evidence="2">Isochorismatase-like domain-containing protein</fullName>
    </recommendedName>
</protein>
<reference evidence="3" key="1">
    <citation type="submission" date="2022-12" db="EMBL/GenBank/DDBJ databases">
        <authorList>
            <person name="Petersen C."/>
        </authorList>
    </citation>
    <scope>NUCLEOTIDE SEQUENCE</scope>
    <source>
        <strain evidence="3">IBT 15544</strain>
    </source>
</reference>
<sequence>MAALSRASRIRNPALFICDIQEKFRGIYEFPKLISTTSKMLRAASNLQMPVYITTQNRAKLGNTVSELQPHLVGPHIRADIDKTLFSMITPEIEAKLPSDLDVIIVGIETHICVTQTTLDLLARGHRVYILADGVSSMNPEERGIALSRLRDAGAIVTSSESVLFEILRDANHEQFRAVSGLVKETKEDTKGALGAFSKI</sequence>
<evidence type="ECO:0000313" key="3">
    <source>
        <dbReference type="EMBL" id="KAJ5212454.1"/>
    </source>
</evidence>
<dbReference type="RefSeq" id="XP_058310624.1">
    <property type="nucleotide sequence ID" value="XM_058451162.1"/>
</dbReference>
<dbReference type="InterPro" id="IPR050993">
    <property type="entry name" value="Isochorismatase_domain"/>
</dbReference>
<reference evidence="3" key="2">
    <citation type="journal article" date="2023" name="IMA Fungus">
        <title>Comparative genomic study of the Penicillium genus elucidates a diverse pangenome and 15 lateral gene transfer events.</title>
        <authorList>
            <person name="Petersen C."/>
            <person name="Sorensen T."/>
            <person name="Nielsen M.R."/>
            <person name="Sondergaard T.E."/>
            <person name="Sorensen J.L."/>
            <person name="Fitzpatrick D.A."/>
            <person name="Frisvad J.C."/>
            <person name="Nielsen K.L."/>
        </authorList>
    </citation>
    <scope>NUCLEOTIDE SEQUENCE</scope>
    <source>
        <strain evidence="3">IBT 15544</strain>
    </source>
</reference>
<dbReference type="Pfam" id="PF00857">
    <property type="entry name" value="Isochorismatase"/>
    <property type="match status" value="1"/>
</dbReference>
<dbReference type="Gene3D" id="3.40.50.850">
    <property type="entry name" value="Isochorismatase-like"/>
    <property type="match status" value="1"/>
</dbReference>
<dbReference type="EMBL" id="JAPQKR010000008">
    <property type="protein sequence ID" value="KAJ5212454.1"/>
    <property type="molecule type" value="Genomic_DNA"/>
</dbReference>
<dbReference type="InterPro" id="IPR000868">
    <property type="entry name" value="Isochorismatase-like_dom"/>
</dbReference>
<evidence type="ECO:0000313" key="4">
    <source>
        <dbReference type="Proteomes" id="UP001150904"/>
    </source>
</evidence>
<dbReference type="InterPro" id="IPR036380">
    <property type="entry name" value="Isochorismatase-like_sf"/>
</dbReference>
<evidence type="ECO:0000256" key="1">
    <source>
        <dbReference type="ARBA" id="ARBA00006336"/>
    </source>
</evidence>
<dbReference type="PANTHER" id="PTHR14119">
    <property type="entry name" value="HYDROLASE"/>
    <property type="match status" value="1"/>
</dbReference>
<comment type="caution">
    <text evidence="3">The sequence shown here is derived from an EMBL/GenBank/DDBJ whole genome shotgun (WGS) entry which is preliminary data.</text>
</comment>
<proteinExistence type="inferred from homology"/>
<dbReference type="PANTHER" id="PTHR14119:SF3">
    <property type="entry name" value="ISOCHORISMATASE DOMAIN-CONTAINING PROTEIN 2"/>
    <property type="match status" value="1"/>
</dbReference>
<evidence type="ECO:0000259" key="2">
    <source>
        <dbReference type="Pfam" id="PF00857"/>
    </source>
</evidence>
<gene>
    <name evidence="3" type="ORF">N7498_004100</name>
</gene>
<dbReference type="GeneID" id="83178463"/>